<comment type="cofactor">
    <cofactor evidence="1">
        <name>Mg(2+)</name>
        <dbReference type="ChEBI" id="CHEBI:18420"/>
    </cofactor>
</comment>
<protein>
    <submittedName>
        <fullName evidence="8">NUDIX domain-containing protein</fullName>
    </submittedName>
</protein>
<evidence type="ECO:0000256" key="1">
    <source>
        <dbReference type="ARBA" id="ARBA00001946"/>
    </source>
</evidence>
<keyword evidence="5" id="KW-0460">Magnesium</keyword>
<dbReference type="InterPro" id="IPR000086">
    <property type="entry name" value="NUDIX_hydrolase_dom"/>
</dbReference>
<dbReference type="CDD" id="cd04665">
    <property type="entry name" value="NUDIX_RppH"/>
    <property type="match status" value="1"/>
</dbReference>
<sequence length="137" mass="15934">MEVKFYDEIEDNKLKYAVIASRYKGQWVYCKHKERDTFEVPGGHREQGETIVECAKRELYEETGAVAFELIQIGVYSVVRGDIETFGMLFFAEISELGKLPDMEIEQISFFDEIPEKLTYPLIQPKLVEKISKTLIK</sequence>
<dbReference type="PROSITE" id="PS00893">
    <property type="entry name" value="NUDIX_BOX"/>
    <property type="match status" value="1"/>
</dbReference>
<dbReference type="PANTHER" id="PTHR43758:SF8">
    <property type="entry name" value="8-OXO-DGTP DIPHOSPHATASE YTKD-RELATED"/>
    <property type="match status" value="1"/>
</dbReference>
<feature type="domain" description="Nudix hydrolase" evidence="7">
    <location>
        <begin position="1"/>
        <end position="137"/>
    </location>
</feature>
<proteinExistence type="inferred from homology"/>
<dbReference type="Pfam" id="PF00293">
    <property type="entry name" value="NUDIX"/>
    <property type="match status" value="1"/>
</dbReference>
<name>A0AA42DLS9_9FIRM</name>
<dbReference type="AlphaFoldDB" id="A0AA42DLS9"/>
<dbReference type="Proteomes" id="UP001169242">
    <property type="component" value="Unassembled WGS sequence"/>
</dbReference>
<reference evidence="8" key="1">
    <citation type="journal article" date="2023" name="Int. J. Syst. Evol. Microbiol.">
        <title>&lt;i&gt;Holtiella tumoricola&lt;/i&gt; gen. nov. sp. nov., isolated from a human clinical sample.</title>
        <authorList>
            <person name="Allen-Vercoe E."/>
            <person name="Daigneault M.C."/>
            <person name="Vancuren S.J."/>
            <person name="Cochrane K."/>
            <person name="O'Neal L.L."/>
            <person name="Sankaranarayanan K."/>
            <person name="Lawson P.A."/>
        </authorList>
    </citation>
    <scope>NUCLEOTIDE SEQUENCE</scope>
    <source>
        <strain evidence="8">CC70A</strain>
    </source>
</reference>
<dbReference type="EMBL" id="JAQIFT010000028">
    <property type="protein sequence ID" value="MDA3731141.1"/>
    <property type="molecule type" value="Genomic_DNA"/>
</dbReference>
<keyword evidence="4 6" id="KW-0378">Hydrolase</keyword>
<dbReference type="PRINTS" id="PR00502">
    <property type="entry name" value="NUDIXFAMILY"/>
</dbReference>
<evidence type="ECO:0000256" key="6">
    <source>
        <dbReference type="RuleBase" id="RU003476"/>
    </source>
</evidence>
<keyword evidence="9" id="KW-1185">Reference proteome</keyword>
<evidence type="ECO:0000256" key="2">
    <source>
        <dbReference type="ARBA" id="ARBA00005582"/>
    </source>
</evidence>
<dbReference type="InterPro" id="IPR015797">
    <property type="entry name" value="NUDIX_hydrolase-like_dom_sf"/>
</dbReference>
<dbReference type="GO" id="GO:0046872">
    <property type="term" value="F:metal ion binding"/>
    <property type="evidence" value="ECO:0007669"/>
    <property type="project" value="UniProtKB-KW"/>
</dbReference>
<accession>A0AA42DLS9</accession>
<comment type="caution">
    <text evidence="8">The sequence shown here is derived from an EMBL/GenBank/DDBJ whole genome shotgun (WGS) entry which is preliminary data.</text>
</comment>
<dbReference type="Gene3D" id="3.90.79.10">
    <property type="entry name" value="Nucleoside Triphosphate Pyrophosphohydrolase"/>
    <property type="match status" value="1"/>
</dbReference>
<evidence type="ECO:0000256" key="3">
    <source>
        <dbReference type="ARBA" id="ARBA00022723"/>
    </source>
</evidence>
<organism evidence="8 9">
    <name type="scientific">Holtiella tumoricola</name>
    <dbReference type="NCBI Taxonomy" id="3018743"/>
    <lineage>
        <taxon>Bacteria</taxon>
        <taxon>Bacillati</taxon>
        <taxon>Bacillota</taxon>
        <taxon>Clostridia</taxon>
        <taxon>Lachnospirales</taxon>
        <taxon>Cellulosilyticaceae</taxon>
        <taxon>Holtiella</taxon>
    </lineage>
</organism>
<dbReference type="PANTHER" id="PTHR43758">
    <property type="entry name" value="7,8-DIHYDRO-8-OXOGUANINE TRIPHOSPHATASE"/>
    <property type="match status" value="1"/>
</dbReference>
<keyword evidence="3" id="KW-0479">Metal-binding</keyword>
<dbReference type="RefSeq" id="WP_271011578.1">
    <property type="nucleotide sequence ID" value="NZ_JAQIFT010000028.1"/>
</dbReference>
<dbReference type="GO" id="GO:0016818">
    <property type="term" value="F:hydrolase activity, acting on acid anhydrides, in phosphorus-containing anhydrides"/>
    <property type="evidence" value="ECO:0007669"/>
    <property type="project" value="TreeGrafter"/>
</dbReference>
<dbReference type="InterPro" id="IPR020476">
    <property type="entry name" value="Nudix_hydrolase"/>
</dbReference>
<evidence type="ECO:0000256" key="5">
    <source>
        <dbReference type="ARBA" id="ARBA00022842"/>
    </source>
</evidence>
<dbReference type="SUPFAM" id="SSF55811">
    <property type="entry name" value="Nudix"/>
    <property type="match status" value="1"/>
</dbReference>
<dbReference type="InterPro" id="IPR014078">
    <property type="entry name" value="Nudix_YtkD"/>
</dbReference>
<dbReference type="PROSITE" id="PS51462">
    <property type="entry name" value="NUDIX"/>
    <property type="match status" value="1"/>
</dbReference>
<evidence type="ECO:0000259" key="7">
    <source>
        <dbReference type="PROSITE" id="PS51462"/>
    </source>
</evidence>
<evidence type="ECO:0000313" key="8">
    <source>
        <dbReference type="EMBL" id="MDA3731141.1"/>
    </source>
</evidence>
<evidence type="ECO:0000256" key="4">
    <source>
        <dbReference type="ARBA" id="ARBA00022801"/>
    </source>
</evidence>
<evidence type="ECO:0000313" key="9">
    <source>
        <dbReference type="Proteomes" id="UP001169242"/>
    </source>
</evidence>
<dbReference type="InterPro" id="IPR020084">
    <property type="entry name" value="NUDIX_hydrolase_CS"/>
</dbReference>
<comment type="similarity">
    <text evidence="2 6">Belongs to the Nudix hydrolase family.</text>
</comment>
<gene>
    <name evidence="8" type="ORF">PBV87_06520</name>
</gene>